<accession>A0A484KUN9</accession>
<dbReference type="Proteomes" id="UP000595140">
    <property type="component" value="Unassembled WGS sequence"/>
</dbReference>
<keyword evidence="2" id="KW-1185">Reference proteome</keyword>
<organism evidence="1 2">
    <name type="scientific">Cuscuta campestris</name>
    <dbReference type="NCBI Taxonomy" id="132261"/>
    <lineage>
        <taxon>Eukaryota</taxon>
        <taxon>Viridiplantae</taxon>
        <taxon>Streptophyta</taxon>
        <taxon>Embryophyta</taxon>
        <taxon>Tracheophyta</taxon>
        <taxon>Spermatophyta</taxon>
        <taxon>Magnoliopsida</taxon>
        <taxon>eudicotyledons</taxon>
        <taxon>Gunneridae</taxon>
        <taxon>Pentapetalae</taxon>
        <taxon>asterids</taxon>
        <taxon>lamiids</taxon>
        <taxon>Solanales</taxon>
        <taxon>Convolvulaceae</taxon>
        <taxon>Cuscuteae</taxon>
        <taxon>Cuscuta</taxon>
        <taxon>Cuscuta subgen. Grammica</taxon>
        <taxon>Cuscuta sect. Cleistogrammica</taxon>
    </lineage>
</organism>
<proteinExistence type="predicted"/>
<name>A0A484KUN9_9ASTE</name>
<protein>
    <submittedName>
        <fullName evidence="1">Uncharacterized protein</fullName>
    </submittedName>
</protein>
<evidence type="ECO:0000313" key="1">
    <source>
        <dbReference type="EMBL" id="VFQ69751.1"/>
    </source>
</evidence>
<dbReference type="AlphaFoldDB" id="A0A484KUN9"/>
<reference evidence="1 2" key="1">
    <citation type="submission" date="2018-04" db="EMBL/GenBank/DDBJ databases">
        <authorList>
            <person name="Vogel A."/>
        </authorList>
    </citation>
    <scope>NUCLEOTIDE SEQUENCE [LARGE SCALE GENOMIC DNA]</scope>
</reference>
<sequence>MEASFSDFDLCSIIPETPDVGVKDSDPSLHAFHDGESLPPQLVALYEPLSEAAKLEFDPRFTVPPEYHAPSTKALLNIWLPLMFNQRGRDSTSEHDGGKVVTVKVSDQSPSVHWSVASIKKRPRVVCHALSLVDSDDNNEDKRAYLRAVVSRLVGFKFSSCKRFVKHPFSNPYLAMTNVHELWQRFCVRAY</sequence>
<dbReference type="EMBL" id="OOIL02000835">
    <property type="protein sequence ID" value="VFQ69751.1"/>
    <property type="molecule type" value="Genomic_DNA"/>
</dbReference>
<evidence type="ECO:0000313" key="2">
    <source>
        <dbReference type="Proteomes" id="UP000595140"/>
    </source>
</evidence>
<gene>
    <name evidence="1" type="ORF">CCAM_LOCUS11527</name>
</gene>